<feature type="compositionally biased region" description="Polar residues" evidence="1">
    <location>
        <begin position="199"/>
        <end position="213"/>
    </location>
</feature>
<feature type="compositionally biased region" description="Polar residues" evidence="1">
    <location>
        <begin position="17"/>
        <end position="29"/>
    </location>
</feature>
<feature type="compositionally biased region" description="Low complexity" evidence="1">
    <location>
        <begin position="255"/>
        <end position="271"/>
    </location>
</feature>
<proteinExistence type="predicted"/>
<organism evidence="2 3">
    <name type="scientific">Caenorhabditis angaria</name>
    <dbReference type="NCBI Taxonomy" id="860376"/>
    <lineage>
        <taxon>Eukaryota</taxon>
        <taxon>Metazoa</taxon>
        <taxon>Ecdysozoa</taxon>
        <taxon>Nematoda</taxon>
        <taxon>Chromadorea</taxon>
        <taxon>Rhabditida</taxon>
        <taxon>Rhabditina</taxon>
        <taxon>Rhabditomorpha</taxon>
        <taxon>Rhabditoidea</taxon>
        <taxon>Rhabditidae</taxon>
        <taxon>Peloderinae</taxon>
        <taxon>Caenorhabditis</taxon>
    </lineage>
</organism>
<dbReference type="AlphaFoldDB" id="A0A9P1NB09"/>
<evidence type="ECO:0000313" key="2">
    <source>
        <dbReference type="EMBL" id="CAI5456280.1"/>
    </source>
</evidence>
<feature type="region of interest" description="Disordered" evidence="1">
    <location>
        <begin position="148"/>
        <end position="169"/>
    </location>
</feature>
<feature type="compositionally biased region" description="Low complexity" evidence="1">
    <location>
        <begin position="1"/>
        <end position="16"/>
    </location>
</feature>
<dbReference type="InterPro" id="IPR037138">
    <property type="entry name" value="His_deacetylse_dom_sf"/>
</dbReference>
<dbReference type="Gene3D" id="3.40.800.20">
    <property type="entry name" value="Histone deacetylase domain"/>
    <property type="match status" value="1"/>
</dbReference>
<name>A0A9P1NB09_9PELO</name>
<feature type="region of interest" description="Disordered" evidence="1">
    <location>
        <begin position="319"/>
        <end position="338"/>
    </location>
</feature>
<feature type="region of interest" description="Disordered" evidence="1">
    <location>
        <begin position="240"/>
        <end position="271"/>
    </location>
</feature>
<feature type="region of interest" description="Disordered" evidence="1">
    <location>
        <begin position="191"/>
        <end position="226"/>
    </location>
</feature>
<feature type="compositionally biased region" description="Low complexity" evidence="1">
    <location>
        <begin position="36"/>
        <end position="49"/>
    </location>
</feature>
<feature type="compositionally biased region" description="Low complexity" evidence="1">
    <location>
        <begin position="148"/>
        <end position="165"/>
    </location>
</feature>
<feature type="region of interest" description="Disordered" evidence="1">
    <location>
        <begin position="1"/>
        <end position="63"/>
    </location>
</feature>
<gene>
    <name evidence="2" type="ORF">CAMP_LOCUS18917</name>
</gene>
<feature type="compositionally biased region" description="Low complexity" evidence="1">
    <location>
        <begin position="325"/>
        <end position="337"/>
    </location>
</feature>
<dbReference type="Proteomes" id="UP001152747">
    <property type="component" value="Unassembled WGS sequence"/>
</dbReference>
<keyword evidence="3" id="KW-1185">Reference proteome</keyword>
<protein>
    <submittedName>
        <fullName evidence="2">Uncharacterized protein</fullName>
    </submittedName>
</protein>
<feature type="compositionally biased region" description="Polar residues" evidence="1">
    <location>
        <begin position="245"/>
        <end position="254"/>
    </location>
</feature>
<reference evidence="2" key="1">
    <citation type="submission" date="2022-11" db="EMBL/GenBank/DDBJ databases">
        <authorList>
            <person name="Kikuchi T."/>
        </authorList>
    </citation>
    <scope>NUCLEOTIDE SEQUENCE</scope>
    <source>
        <strain evidence="2">PS1010</strain>
    </source>
</reference>
<evidence type="ECO:0000256" key="1">
    <source>
        <dbReference type="SAM" id="MobiDB-lite"/>
    </source>
</evidence>
<evidence type="ECO:0000313" key="3">
    <source>
        <dbReference type="Proteomes" id="UP001152747"/>
    </source>
</evidence>
<dbReference type="EMBL" id="CANHGI010000006">
    <property type="protein sequence ID" value="CAI5456280.1"/>
    <property type="molecule type" value="Genomic_DNA"/>
</dbReference>
<sequence length="567" mass="60758">MNEASSSKSTKLLSNTEDLTSTSIKTTKNGAVPEMGGATTSSSSSSSSSAGGGERGGTLPEETVTAIKKEFLLAEAQKNLEPEKLQALQSQLETYHQKQMDLLGHYHRAQQELNVQHLQNVYAALQQQQNERAAAAVQAISTAAAAVDSASSFASNTTTSSSPKSTKSHRMIQFDDGPVAPLSLASSLTNLLSNGNSSVPQTPTRDQPSSSSSKKCDIPRTNSTTISQLTKDRLKNMIANRSRGESGSQSNLIGSPSSTTATTTNNPTHVNVSSPHFEPYRLPSNFTTAQTIQANEFQLRKVNSEPNLKMRIRAKLLSKGSSPVQQQSTNNSQFSFTHPQLKRCDSESSQTAALDILQQHSTQNSLPHLMLPSPSLPNLAAAGAFPNVNLPIDLTAFMAAANLSPFLSLPSLLNKKLELGGLTDDCDRNSLMGATSSSSLSQAMNLGGHQYQSLLKQQIRDLVLRRKSLVREEPEEGADDAHYSGLLSSSKLQHLQQLASEAGIDCNGDPTQTGLAYDAAMAKHDCVCGNSSLHVEHGGRIQSIWSRLIERGLVQKCEKSDGEESVT</sequence>
<dbReference type="OrthoDB" id="5232919at2759"/>
<comment type="caution">
    <text evidence="2">The sequence shown here is derived from an EMBL/GenBank/DDBJ whole genome shotgun (WGS) entry which is preliminary data.</text>
</comment>
<accession>A0A9P1NB09</accession>